<keyword evidence="4" id="KW-1185">Reference proteome</keyword>
<reference evidence="3 4" key="1">
    <citation type="submission" date="2020-08" db="EMBL/GenBank/DDBJ databases">
        <title>Genome public.</title>
        <authorList>
            <person name="Liu C."/>
            <person name="Sun Q."/>
        </authorList>
    </citation>
    <scope>NUCLEOTIDE SEQUENCE [LARGE SCALE GENOMIC DNA]</scope>
    <source>
        <strain evidence="3 4">NSJ-37</strain>
    </source>
</reference>
<name>A0ABR7MXZ9_9FIRM</name>
<dbReference type="CDD" id="cd02696">
    <property type="entry name" value="MurNAc-LAA"/>
    <property type="match status" value="1"/>
</dbReference>
<evidence type="ECO:0000259" key="2">
    <source>
        <dbReference type="SMART" id="SM00646"/>
    </source>
</evidence>
<proteinExistence type="predicted"/>
<feature type="domain" description="MurNAc-LAA" evidence="2">
    <location>
        <begin position="239"/>
        <end position="358"/>
    </location>
</feature>
<dbReference type="InterPro" id="IPR002508">
    <property type="entry name" value="MurNAc-LAA_cat"/>
</dbReference>
<dbReference type="Proteomes" id="UP000606193">
    <property type="component" value="Unassembled WGS sequence"/>
</dbReference>
<gene>
    <name evidence="3" type="ORF">H8704_00545</name>
</gene>
<evidence type="ECO:0000313" key="4">
    <source>
        <dbReference type="Proteomes" id="UP000606193"/>
    </source>
</evidence>
<comment type="caution">
    <text evidence="3">The sequence shown here is derived from an EMBL/GenBank/DDBJ whole genome shotgun (WGS) entry which is preliminary data.</text>
</comment>
<dbReference type="SUPFAM" id="SSF53187">
    <property type="entry name" value="Zn-dependent exopeptidases"/>
    <property type="match status" value="1"/>
</dbReference>
<dbReference type="EMBL" id="JACRSX010000001">
    <property type="protein sequence ID" value="MBC8561129.1"/>
    <property type="molecule type" value="Genomic_DNA"/>
</dbReference>
<dbReference type="PANTHER" id="PTHR30404">
    <property type="entry name" value="N-ACETYLMURAMOYL-L-ALANINE AMIDASE"/>
    <property type="match status" value="1"/>
</dbReference>
<accession>A0ABR7MXZ9</accession>
<protein>
    <submittedName>
        <fullName evidence="3">N-acetylmuramoyl-L-alanine amidase</fullName>
    </submittedName>
</protein>
<dbReference type="RefSeq" id="WP_249296888.1">
    <property type="nucleotide sequence ID" value="NZ_JACRSX010000001.1"/>
</dbReference>
<dbReference type="Pfam" id="PF01520">
    <property type="entry name" value="Amidase_3"/>
    <property type="match status" value="1"/>
</dbReference>
<evidence type="ECO:0000256" key="1">
    <source>
        <dbReference type="ARBA" id="ARBA00022801"/>
    </source>
</evidence>
<evidence type="ECO:0000313" key="3">
    <source>
        <dbReference type="EMBL" id="MBC8561129.1"/>
    </source>
</evidence>
<dbReference type="PANTHER" id="PTHR30404:SF0">
    <property type="entry name" value="N-ACETYLMURAMOYL-L-ALANINE AMIDASE AMIC"/>
    <property type="match status" value="1"/>
</dbReference>
<dbReference type="SMART" id="SM00646">
    <property type="entry name" value="Ami_3"/>
    <property type="match status" value="1"/>
</dbReference>
<organism evidence="3 4">
    <name type="scientific">Jutongia huaianensis</name>
    <dbReference type="NCBI Taxonomy" id="2763668"/>
    <lineage>
        <taxon>Bacteria</taxon>
        <taxon>Bacillati</taxon>
        <taxon>Bacillota</taxon>
        <taxon>Clostridia</taxon>
        <taxon>Lachnospirales</taxon>
        <taxon>Lachnospiraceae</taxon>
        <taxon>Jutongia</taxon>
    </lineage>
</organism>
<dbReference type="InterPro" id="IPR050695">
    <property type="entry name" value="N-acetylmuramoyl_amidase_3"/>
</dbReference>
<dbReference type="Gene3D" id="3.40.630.40">
    <property type="entry name" value="Zn-dependent exopeptidases"/>
    <property type="match status" value="1"/>
</dbReference>
<keyword evidence="1" id="KW-0378">Hydrolase</keyword>
<sequence length="366" mass="41728">MEMWEWRRLAFRSAGLLVFVLLITIAGNLSSQKSFWQKENGSGQTAQTQKLSNIEHVEAHVMKQDELSRLGEHYIEISKTVTGQAISVRLDNDYVERTMTLTMKGASVRGYGRTSIKYHGGDGNFRKEEVIKKQKVSQTHKTARFTFCMNRIYEPELLESEDACYIVLRRPKEVYSHVVVIDAGHGGDDEGTGSVDWKYREKDSALKIVGCLKQILDGTDIKAYYTRLDDRDISKRDRVRLAKDAGADVLISVHCNASDAYDTTAKGVETLYSGRKKTTAGNLSSRQLAKDILDEVCETTGRQRRKVIRRDQLYLMHHADVPVTIVEVGYMTNRSDMRYLKKQKNQREIAQGIYNGLCKSLQRIEK</sequence>